<keyword evidence="2" id="KW-0732">Signal</keyword>
<dbReference type="AlphaFoldDB" id="A0A2C5XTK4"/>
<feature type="chain" id="PRO_5012541655" description="Secreted protein" evidence="2">
    <location>
        <begin position="22"/>
        <end position="154"/>
    </location>
</feature>
<feature type="compositionally biased region" description="Pro residues" evidence="1">
    <location>
        <begin position="143"/>
        <end position="154"/>
    </location>
</feature>
<dbReference type="Proteomes" id="UP000224854">
    <property type="component" value="Unassembled WGS sequence"/>
</dbReference>
<feature type="compositionally biased region" description="Polar residues" evidence="1">
    <location>
        <begin position="115"/>
        <end position="129"/>
    </location>
</feature>
<reference evidence="3 4" key="1">
    <citation type="submission" date="2017-06" db="EMBL/GenBank/DDBJ databases">
        <title>Ant-infecting Ophiocordyceps genomes reveal a high diversity of potential behavioral manipulation genes and a possible major role for enterotoxins.</title>
        <authorList>
            <person name="De Bekker C."/>
            <person name="Evans H.C."/>
            <person name="Brachmann A."/>
            <person name="Hughes D.P."/>
        </authorList>
    </citation>
    <scope>NUCLEOTIDE SEQUENCE [LARGE SCALE GENOMIC DNA]</scope>
    <source>
        <strain evidence="3 4">1348a</strain>
    </source>
</reference>
<gene>
    <name evidence="3" type="ORF">CDD82_3056</name>
</gene>
<feature type="region of interest" description="Disordered" evidence="1">
    <location>
        <begin position="81"/>
        <end position="154"/>
    </location>
</feature>
<evidence type="ECO:0000256" key="2">
    <source>
        <dbReference type="SAM" id="SignalP"/>
    </source>
</evidence>
<accession>A0A2C5XTK4</accession>
<feature type="compositionally biased region" description="Basic residues" evidence="1">
    <location>
        <begin position="91"/>
        <end position="113"/>
    </location>
</feature>
<name>A0A2C5XTK4_9HYPO</name>
<dbReference type="EMBL" id="NJEU01002243">
    <property type="protein sequence ID" value="PHH58420.1"/>
    <property type="molecule type" value="Genomic_DNA"/>
</dbReference>
<evidence type="ECO:0000313" key="3">
    <source>
        <dbReference type="EMBL" id="PHH58420.1"/>
    </source>
</evidence>
<comment type="caution">
    <text evidence="3">The sequence shown here is derived from an EMBL/GenBank/DDBJ whole genome shotgun (WGS) entry which is preliminary data.</text>
</comment>
<keyword evidence="4" id="KW-1185">Reference proteome</keyword>
<organism evidence="3 4">
    <name type="scientific">Ophiocordyceps australis</name>
    <dbReference type="NCBI Taxonomy" id="1399860"/>
    <lineage>
        <taxon>Eukaryota</taxon>
        <taxon>Fungi</taxon>
        <taxon>Dikarya</taxon>
        <taxon>Ascomycota</taxon>
        <taxon>Pezizomycotina</taxon>
        <taxon>Sordariomycetes</taxon>
        <taxon>Hypocreomycetidae</taxon>
        <taxon>Hypocreales</taxon>
        <taxon>Ophiocordycipitaceae</taxon>
        <taxon>Ophiocordyceps</taxon>
    </lineage>
</organism>
<evidence type="ECO:0000256" key="1">
    <source>
        <dbReference type="SAM" id="MobiDB-lite"/>
    </source>
</evidence>
<feature type="signal peptide" evidence="2">
    <location>
        <begin position="1"/>
        <end position="21"/>
    </location>
</feature>
<evidence type="ECO:0008006" key="5">
    <source>
        <dbReference type="Google" id="ProtNLM"/>
    </source>
</evidence>
<sequence>MHAALIRAITVASMGVGVVVCQQEHVSPVQLTRPSALPASVSCNAVMIVSHHLSLAKRLDHGPLASPKPIVHRHVHLLWPLQSASAPSSSRRCRCRRRRRPPRPRPLAPRRRLAIQQNRPEAQTDQSNGPRGAELATLKRRPPQPPMPPSIPLA</sequence>
<evidence type="ECO:0000313" key="4">
    <source>
        <dbReference type="Proteomes" id="UP000224854"/>
    </source>
</evidence>
<proteinExistence type="predicted"/>
<protein>
    <recommendedName>
        <fullName evidence="5">Secreted protein</fullName>
    </recommendedName>
</protein>